<sequence>MASWEERLEKTRESWNRGSKRRGGPLSGDGKRRKEDTDINNQPFKSRPSNLRYVQCAEDCEKNDMPTGAEDSEATFGQKPVADVAVQGAATDTQQMDWLPSPFLRLSSSLRANFYGDVANQTTFHCGTLLEYMPKHLISTDRFCQDICPNVPTMVASYGGSIHTGMGSEVTVMCGPLRCFFADIWPIHEEARCLHAFENFYLSIRTADVRADGLMPISPYDEKLSAMFASLPHLKRFVVEWVVERGEREPVTTRLEEGLRLLLQIGYKEDVDPEIFIVTEGESMQCLFEEADRQAGPEARNLVKYPPCC</sequence>
<name>A0A6A5QA89_AMPQU</name>
<proteinExistence type="predicted"/>
<reference evidence="2" key="1">
    <citation type="journal article" date="2020" name="Stud. Mycol.">
        <title>101 Dothideomycetes genomes: a test case for predicting lifestyles and emergence of pathogens.</title>
        <authorList>
            <person name="Haridas S."/>
            <person name="Albert R."/>
            <person name="Binder M."/>
            <person name="Bloem J."/>
            <person name="Labutti K."/>
            <person name="Salamov A."/>
            <person name="Andreopoulos B."/>
            <person name="Baker S."/>
            <person name="Barry K."/>
            <person name="Bills G."/>
            <person name="Bluhm B."/>
            <person name="Cannon C."/>
            <person name="Castanera R."/>
            <person name="Culley D."/>
            <person name="Daum C."/>
            <person name="Ezra D."/>
            <person name="Gonzalez J."/>
            <person name="Henrissat B."/>
            <person name="Kuo A."/>
            <person name="Liang C."/>
            <person name="Lipzen A."/>
            <person name="Lutzoni F."/>
            <person name="Magnuson J."/>
            <person name="Mondo S."/>
            <person name="Nolan M."/>
            <person name="Ohm R."/>
            <person name="Pangilinan J."/>
            <person name="Park H.-J."/>
            <person name="Ramirez L."/>
            <person name="Alfaro M."/>
            <person name="Sun H."/>
            <person name="Tritt A."/>
            <person name="Yoshinaga Y."/>
            <person name="Zwiers L.-H."/>
            <person name="Turgeon B."/>
            <person name="Goodwin S."/>
            <person name="Spatafora J."/>
            <person name="Crous P."/>
            <person name="Grigoriev I."/>
        </authorList>
    </citation>
    <scope>NUCLEOTIDE SEQUENCE</scope>
    <source>
        <strain evidence="2">HMLAC05119</strain>
    </source>
</reference>
<feature type="compositionally biased region" description="Basic and acidic residues" evidence="1">
    <location>
        <begin position="1"/>
        <end position="15"/>
    </location>
</feature>
<evidence type="ECO:0000256" key="1">
    <source>
        <dbReference type="SAM" id="MobiDB-lite"/>
    </source>
</evidence>
<gene>
    <name evidence="2" type="ORF">BDU57DRAFT_522484</name>
</gene>
<evidence type="ECO:0000313" key="2">
    <source>
        <dbReference type="EMBL" id="KAF1912289.1"/>
    </source>
</evidence>
<organism evidence="2 3">
    <name type="scientific">Ampelomyces quisqualis</name>
    <name type="common">Powdery mildew agent</name>
    <dbReference type="NCBI Taxonomy" id="50730"/>
    <lineage>
        <taxon>Eukaryota</taxon>
        <taxon>Fungi</taxon>
        <taxon>Dikarya</taxon>
        <taxon>Ascomycota</taxon>
        <taxon>Pezizomycotina</taxon>
        <taxon>Dothideomycetes</taxon>
        <taxon>Pleosporomycetidae</taxon>
        <taxon>Pleosporales</taxon>
        <taxon>Pleosporineae</taxon>
        <taxon>Phaeosphaeriaceae</taxon>
        <taxon>Ampelomyces</taxon>
    </lineage>
</organism>
<feature type="region of interest" description="Disordered" evidence="1">
    <location>
        <begin position="1"/>
        <end position="48"/>
    </location>
</feature>
<dbReference type="AlphaFoldDB" id="A0A6A5QA89"/>
<dbReference type="Proteomes" id="UP000800096">
    <property type="component" value="Unassembled WGS sequence"/>
</dbReference>
<dbReference type="EMBL" id="ML979140">
    <property type="protein sequence ID" value="KAF1912289.1"/>
    <property type="molecule type" value="Genomic_DNA"/>
</dbReference>
<keyword evidence="3" id="KW-1185">Reference proteome</keyword>
<feature type="compositionally biased region" description="Polar residues" evidence="1">
    <location>
        <begin position="39"/>
        <end position="48"/>
    </location>
</feature>
<protein>
    <submittedName>
        <fullName evidence="2">Uncharacterized protein</fullName>
    </submittedName>
</protein>
<evidence type="ECO:0000313" key="3">
    <source>
        <dbReference type="Proteomes" id="UP000800096"/>
    </source>
</evidence>
<accession>A0A6A5QA89</accession>